<dbReference type="InterPro" id="IPR000215">
    <property type="entry name" value="Serpin_fam"/>
</dbReference>
<dbReference type="GO" id="GO:0004867">
    <property type="term" value="F:serine-type endopeptidase inhibitor activity"/>
    <property type="evidence" value="ECO:0007669"/>
    <property type="project" value="InterPro"/>
</dbReference>
<gene>
    <name evidence="5" type="ORF">MATL_G00221810</name>
</gene>
<evidence type="ECO:0000313" key="5">
    <source>
        <dbReference type="EMBL" id="KAG7458567.1"/>
    </source>
</evidence>
<dbReference type="Pfam" id="PF07686">
    <property type="entry name" value="V-set"/>
    <property type="match status" value="1"/>
</dbReference>
<dbReference type="InterPro" id="IPR042178">
    <property type="entry name" value="Serpin_sf_1"/>
</dbReference>
<feature type="region of interest" description="Disordered" evidence="2">
    <location>
        <begin position="222"/>
        <end position="244"/>
    </location>
</feature>
<dbReference type="SMART" id="SM00408">
    <property type="entry name" value="IGc2"/>
    <property type="match status" value="2"/>
</dbReference>
<evidence type="ECO:0000259" key="4">
    <source>
        <dbReference type="PROSITE" id="PS50835"/>
    </source>
</evidence>
<dbReference type="InterPro" id="IPR007110">
    <property type="entry name" value="Ig-like_dom"/>
</dbReference>
<feature type="domain" description="Ig-like" evidence="4">
    <location>
        <begin position="25"/>
        <end position="101"/>
    </location>
</feature>
<protein>
    <recommendedName>
        <fullName evidence="4">Ig-like domain-containing protein</fullName>
    </recommendedName>
</protein>
<keyword evidence="6" id="KW-1185">Reference proteome</keyword>
<dbReference type="CDD" id="cd00096">
    <property type="entry name" value="Ig"/>
    <property type="match status" value="1"/>
</dbReference>
<dbReference type="PROSITE" id="PS50835">
    <property type="entry name" value="IG_LIKE"/>
    <property type="match status" value="2"/>
</dbReference>
<feature type="chain" id="PRO_5039643927" description="Ig-like domain-containing protein" evidence="3">
    <location>
        <begin position="19"/>
        <end position="624"/>
    </location>
</feature>
<organism evidence="5 6">
    <name type="scientific">Megalops atlanticus</name>
    <name type="common">Tarpon</name>
    <name type="synonym">Clupea gigantea</name>
    <dbReference type="NCBI Taxonomy" id="7932"/>
    <lineage>
        <taxon>Eukaryota</taxon>
        <taxon>Metazoa</taxon>
        <taxon>Chordata</taxon>
        <taxon>Craniata</taxon>
        <taxon>Vertebrata</taxon>
        <taxon>Euteleostomi</taxon>
        <taxon>Actinopterygii</taxon>
        <taxon>Neopterygii</taxon>
        <taxon>Teleostei</taxon>
        <taxon>Elopiformes</taxon>
        <taxon>Megalopidae</taxon>
        <taxon>Megalops</taxon>
    </lineage>
</organism>
<keyword evidence="3" id="KW-0732">Signal</keyword>
<name>A0A9D3SYK8_MEGAT</name>
<feature type="domain" description="Ig-like" evidence="4">
    <location>
        <begin position="107"/>
        <end position="228"/>
    </location>
</feature>
<dbReference type="InterPro" id="IPR013783">
    <property type="entry name" value="Ig-like_fold"/>
</dbReference>
<dbReference type="PANTHER" id="PTHR11461">
    <property type="entry name" value="SERINE PROTEASE INHIBITOR, SERPIN"/>
    <property type="match status" value="1"/>
</dbReference>
<proteinExistence type="inferred from homology"/>
<evidence type="ECO:0000256" key="2">
    <source>
        <dbReference type="SAM" id="MobiDB-lite"/>
    </source>
</evidence>
<feature type="signal peptide" evidence="3">
    <location>
        <begin position="1"/>
        <end position="18"/>
    </location>
</feature>
<reference evidence="5" key="1">
    <citation type="submission" date="2021-01" db="EMBL/GenBank/DDBJ databases">
        <authorList>
            <person name="Zahm M."/>
            <person name="Roques C."/>
            <person name="Cabau C."/>
            <person name="Klopp C."/>
            <person name="Donnadieu C."/>
            <person name="Jouanno E."/>
            <person name="Lampietro C."/>
            <person name="Louis A."/>
            <person name="Herpin A."/>
            <person name="Echchiki A."/>
            <person name="Berthelot C."/>
            <person name="Parey E."/>
            <person name="Roest-Crollius H."/>
            <person name="Braasch I."/>
            <person name="Postlethwait J."/>
            <person name="Bobe J."/>
            <person name="Montfort J."/>
            <person name="Bouchez O."/>
            <person name="Begum T."/>
            <person name="Mejri S."/>
            <person name="Adams A."/>
            <person name="Chen W.-J."/>
            <person name="Guiguen Y."/>
        </authorList>
    </citation>
    <scope>NUCLEOTIDE SEQUENCE</scope>
    <source>
        <strain evidence="5">YG-15Mar2019-1</strain>
        <tissue evidence="5">Brain</tissue>
    </source>
</reference>
<dbReference type="SUPFAM" id="SSF48726">
    <property type="entry name" value="Immunoglobulin"/>
    <property type="match status" value="2"/>
</dbReference>
<dbReference type="GO" id="GO:0005615">
    <property type="term" value="C:extracellular space"/>
    <property type="evidence" value="ECO:0007669"/>
    <property type="project" value="InterPro"/>
</dbReference>
<dbReference type="CDD" id="cd00099">
    <property type="entry name" value="IgV"/>
    <property type="match status" value="1"/>
</dbReference>
<dbReference type="InterPro" id="IPR003599">
    <property type="entry name" value="Ig_sub"/>
</dbReference>
<evidence type="ECO:0000256" key="1">
    <source>
        <dbReference type="RuleBase" id="RU000411"/>
    </source>
</evidence>
<dbReference type="Proteomes" id="UP001046870">
    <property type="component" value="Chromosome 20"/>
</dbReference>
<dbReference type="SUPFAM" id="SSF56574">
    <property type="entry name" value="Serpins"/>
    <property type="match status" value="1"/>
</dbReference>
<dbReference type="Gene3D" id="2.30.39.10">
    <property type="entry name" value="Alpha-1-antitrypsin, domain 1"/>
    <property type="match status" value="1"/>
</dbReference>
<evidence type="ECO:0000256" key="3">
    <source>
        <dbReference type="SAM" id="SignalP"/>
    </source>
</evidence>
<dbReference type="Gene3D" id="3.30.497.10">
    <property type="entry name" value="Antithrombin, subunit I, domain 2"/>
    <property type="match status" value="1"/>
</dbReference>
<dbReference type="OrthoDB" id="6433428at2759"/>
<dbReference type="SMART" id="SM00406">
    <property type="entry name" value="IGv"/>
    <property type="match status" value="2"/>
</dbReference>
<dbReference type="SMART" id="SM00093">
    <property type="entry name" value="SERPIN"/>
    <property type="match status" value="1"/>
</dbReference>
<dbReference type="EMBL" id="JAFDVH010000020">
    <property type="protein sequence ID" value="KAG7458567.1"/>
    <property type="molecule type" value="Genomic_DNA"/>
</dbReference>
<dbReference type="PANTHER" id="PTHR11461:SF159">
    <property type="entry name" value="PLASMA PROTEASE C1 INHIBITOR"/>
    <property type="match status" value="1"/>
</dbReference>
<dbReference type="InterPro" id="IPR023796">
    <property type="entry name" value="Serpin_dom"/>
</dbReference>
<dbReference type="InterPro" id="IPR013106">
    <property type="entry name" value="Ig_V-set"/>
</dbReference>
<sequence>MKLSAIACLFSLLLLTEGLFITPDSTLYLPCLAADAPKLNDQTISWTFTLPNSSTVPLLPTGDRVHISQEDGHLSLRKAGLEDKGTYTCVVTGYLEDRLVKLKFIYPVQIFEASFELLELVEGQTGAVLRLPCSPPRPVLPTSSRTSHQVVWYKVTQQGKERVFPVRMGEQDEGSDSRFAWSSSSHDKGDYSLEISDGTTEDSGVYQCDLVESGNVQKPVWSQTTELSVREPPTEPPPPCLDYRSPWGDCASDSPRSGRAILQESLNEFSLKVYSQLSRGDKTQNLLFSPISIALVLTHLLLGAGGQTQTHLENALSLPHSFPCLHNEIKNLRDELKDSVEIASNIYHSPELMLNELFINHSKLFYSAVPEELTNSSEKNVEMINNWVAEKTHHRIKELVDSMPQETLLALLNAVYFKGKWKMMFDSVKKKASFVTLTGDIINTPVLYSSKYKLVQQYIPPLRAQVAEFPLSGKTSLYILLPVTSSVEHLQALEERMDHETVKNMVEMLSKAAPEVAEVMLPKIKLDIKTNLMDLLENMGLTDLFDSPNLCGLTTMRMDTPLSLTDARHRAFLSLTEEGVEAGAATSISFSRSFATFTVLRPFLLVLWSHEVQSPLFIGRVTEP</sequence>
<dbReference type="InterPro" id="IPR036179">
    <property type="entry name" value="Ig-like_dom_sf"/>
</dbReference>
<dbReference type="Gene3D" id="2.60.40.10">
    <property type="entry name" value="Immunoglobulins"/>
    <property type="match status" value="2"/>
</dbReference>
<dbReference type="Pfam" id="PF00079">
    <property type="entry name" value="Serpin"/>
    <property type="match status" value="1"/>
</dbReference>
<comment type="similarity">
    <text evidence="1">Belongs to the serpin family.</text>
</comment>
<dbReference type="InterPro" id="IPR036186">
    <property type="entry name" value="Serpin_sf"/>
</dbReference>
<comment type="caution">
    <text evidence="5">The sequence shown here is derived from an EMBL/GenBank/DDBJ whole genome shotgun (WGS) entry which is preliminary data.</text>
</comment>
<dbReference type="SMART" id="SM00409">
    <property type="entry name" value="IG"/>
    <property type="match status" value="2"/>
</dbReference>
<accession>A0A9D3SYK8</accession>
<dbReference type="InterPro" id="IPR003598">
    <property type="entry name" value="Ig_sub2"/>
</dbReference>
<evidence type="ECO:0000313" key="6">
    <source>
        <dbReference type="Proteomes" id="UP001046870"/>
    </source>
</evidence>
<dbReference type="InterPro" id="IPR042185">
    <property type="entry name" value="Serpin_sf_2"/>
</dbReference>
<dbReference type="AlphaFoldDB" id="A0A9D3SYK8"/>